<dbReference type="Proteomes" id="UP000271468">
    <property type="component" value="Unassembled WGS sequence"/>
</dbReference>
<dbReference type="InterPro" id="IPR001638">
    <property type="entry name" value="Solute-binding_3/MltF_N"/>
</dbReference>
<comment type="similarity">
    <text evidence="1">Belongs to the bacterial solute-binding protein 3 family.</text>
</comment>
<sequence length="278" mass="31318">MASGVRLYYVYAVQMNVLTRCIRAFAMPRRLRGIAAPVLLLCACAGNAAPPPLRFAVNEGWTMPMMQIVNHEPRAGILFDIMQSIARQVGREAEYHVMPRLRIQQALERGEVDMHCYSAQAWYPDLSGDYLWSSPILYQRDWLVASAQTAAGPYPEQFDNETVGTVLGYNYPALQHLFDSHQLVREDARTQTQTLGKLMAGRYNYAVTNQLILDWVNRSLPVDKRLKPISLVSEQPAACMIRNNADLPTGAVLRTLVQMQLSGELQQIIDHYTALPVP</sequence>
<dbReference type="PANTHER" id="PTHR35936">
    <property type="entry name" value="MEMBRANE-BOUND LYTIC MUREIN TRANSGLYCOSYLASE F"/>
    <property type="match status" value="1"/>
</dbReference>
<evidence type="ECO:0000313" key="6">
    <source>
        <dbReference type="Proteomes" id="UP000271468"/>
    </source>
</evidence>
<gene>
    <name evidence="5" type="ORF">ALQ65_04718</name>
</gene>
<accession>A0A0P9NWE7</accession>
<evidence type="ECO:0000256" key="1">
    <source>
        <dbReference type="ARBA" id="ARBA00010333"/>
    </source>
</evidence>
<feature type="chain" id="PRO_5030014352" description="Solute-binding protein family 3/N-terminal domain-containing protein" evidence="3">
    <location>
        <begin position="49"/>
        <end position="278"/>
    </location>
</feature>
<dbReference type="EMBL" id="RBOV01000121">
    <property type="protein sequence ID" value="RMN12967.1"/>
    <property type="molecule type" value="Genomic_DNA"/>
</dbReference>
<evidence type="ECO:0000256" key="3">
    <source>
        <dbReference type="SAM" id="SignalP"/>
    </source>
</evidence>
<evidence type="ECO:0000256" key="2">
    <source>
        <dbReference type="ARBA" id="ARBA00022729"/>
    </source>
</evidence>
<feature type="signal peptide" evidence="3">
    <location>
        <begin position="1"/>
        <end position="48"/>
    </location>
</feature>
<dbReference type="PANTHER" id="PTHR35936:SF6">
    <property type="entry name" value="AMINO ACID ABC TRANSPORTER SUBSTRATE-BINDING PAAT FAMILY PROTEIN"/>
    <property type="match status" value="1"/>
</dbReference>
<proteinExistence type="inferred from homology"/>
<evidence type="ECO:0000313" key="5">
    <source>
        <dbReference type="EMBL" id="RMN12967.1"/>
    </source>
</evidence>
<protein>
    <recommendedName>
        <fullName evidence="4">Solute-binding protein family 3/N-terminal domain-containing protein</fullName>
    </recommendedName>
</protein>
<dbReference type="AlphaFoldDB" id="A0A0P9NWE7"/>
<evidence type="ECO:0000259" key="4">
    <source>
        <dbReference type="Pfam" id="PF00497"/>
    </source>
</evidence>
<organism evidence="5 6">
    <name type="scientific">Pseudomonas syringae pv. coriandricola</name>
    <dbReference type="NCBI Taxonomy" id="264453"/>
    <lineage>
        <taxon>Bacteria</taxon>
        <taxon>Pseudomonadati</taxon>
        <taxon>Pseudomonadota</taxon>
        <taxon>Gammaproteobacteria</taxon>
        <taxon>Pseudomonadales</taxon>
        <taxon>Pseudomonadaceae</taxon>
        <taxon>Pseudomonas</taxon>
    </lineage>
</organism>
<dbReference type="SUPFAM" id="SSF53850">
    <property type="entry name" value="Periplasmic binding protein-like II"/>
    <property type="match status" value="1"/>
</dbReference>
<name>A0A0P9NWE7_9PSED</name>
<comment type="caution">
    <text evidence="5">The sequence shown here is derived from an EMBL/GenBank/DDBJ whole genome shotgun (WGS) entry which is preliminary data.</text>
</comment>
<reference evidence="5 6" key="1">
    <citation type="submission" date="2018-08" db="EMBL/GenBank/DDBJ databases">
        <title>Recombination of ecologically and evolutionarily significant loci maintains genetic cohesion in the Pseudomonas syringae species complex.</title>
        <authorList>
            <person name="Dillon M."/>
            <person name="Thakur S."/>
            <person name="Almeida R.N.D."/>
            <person name="Weir B.S."/>
            <person name="Guttman D.S."/>
        </authorList>
    </citation>
    <scope>NUCLEOTIDE SEQUENCE [LARGE SCALE GENOMIC DNA]</scope>
    <source>
        <strain evidence="5 6">ICMP 12341</strain>
    </source>
</reference>
<dbReference type="Pfam" id="PF00497">
    <property type="entry name" value="SBP_bac_3"/>
    <property type="match status" value="1"/>
</dbReference>
<dbReference type="Gene3D" id="3.40.190.10">
    <property type="entry name" value="Periplasmic binding protein-like II"/>
    <property type="match status" value="2"/>
</dbReference>
<feature type="domain" description="Solute-binding protein family 3/N-terminal" evidence="4">
    <location>
        <begin position="63"/>
        <end position="272"/>
    </location>
</feature>
<keyword evidence="2 3" id="KW-0732">Signal</keyword>